<accession>A0ABR6A653</accession>
<organism evidence="2 3">
    <name type="scientific">Rhizobium changzhiense</name>
    <dbReference type="NCBI Taxonomy" id="2692317"/>
    <lineage>
        <taxon>Bacteria</taxon>
        <taxon>Pseudomonadati</taxon>
        <taxon>Pseudomonadota</taxon>
        <taxon>Alphaproteobacteria</taxon>
        <taxon>Hyphomicrobiales</taxon>
        <taxon>Rhizobiaceae</taxon>
        <taxon>Rhizobium/Agrobacterium group</taxon>
        <taxon>Rhizobium</taxon>
    </lineage>
</organism>
<name>A0ABR6A653_9HYPH</name>
<protein>
    <submittedName>
        <fullName evidence="2">Uncharacterized protein</fullName>
    </submittedName>
</protein>
<evidence type="ECO:0000313" key="2">
    <source>
        <dbReference type="EMBL" id="MBA5802119.1"/>
    </source>
</evidence>
<gene>
    <name evidence="2" type="ORF">HX902_10750</name>
</gene>
<evidence type="ECO:0000256" key="1">
    <source>
        <dbReference type="SAM" id="MobiDB-lite"/>
    </source>
</evidence>
<sequence>MEEIKRVLTREELHELVWSTPMQQLAERYGLSDRGLAKTCERHLVPVPGRGYWAKIEAGQRVKKTPLRAVQNTAIHTVHIGTKYISPQSAYIAGMLAAAKVELEQEDEEIEKSRPSALPAELEPVRPAPPVISPAGIHADAKPLLTELRRLEPDRDGFVDLSYIKVSPSDINRVVNLVSALAYQLEGYDVELVTDRNRLRFAKDGTTIGFSITAPRKRVATKSGWRSYDYLHIGRLVFEIYGGRDGSRKNWSDTDNRKVEEAISEIVEGFRVALIVERERQEKQRIEDDRRAHMAHRRELVTLRQKRESDRLSFLHSIAAARREVADLKATIATVPQDGSLPDDYKRMISWAERRLEDLEAETSIERIQERLVEQRLYTDPDHLFDPEGDPPPKVNYWDD</sequence>
<comment type="caution">
    <text evidence="2">The sequence shown here is derived from an EMBL/GenBank/DDBJ whole genome shotgun (WGS) entry which is preliminary data.</text>
</comment>
<evidence type="ECO:0000313" key="3">
    <source>
        <dbReference type="Proteomes" id="UP000539787"/>
    </source>
</evidence>
<keyword evidence="3" id="KW-1185">Reference proteome</keyword>
<dbReference type="Proteomes" id="UP000539787">
    <property type="component" value="Unassembled WGS sequence"/>
</dbReference>
<dbReference type="EMBL" id="JACGBJ010000005">
    <property type="protein sequence ID" value="MBA5802119.1"/>
    <property type="molecule type" value="Genomic_DNA"/>
</dbReference>
<dbReference type="RefSeq" id="WP_171601956.1">
    <property type="nucleotide sequence ID" value="NZ_JABFCQ010000001.1"/>
</dbReference>
<proteinExistence type="predicted"/>
<feature type="region of interest" description="Disordered" evidence="1">
    <location>
        <begin position="379"/>
        <end position="400"/>
    </location>
</feature>
<reference evidence="2 3" key="1">
    <citation type="submission" date="2020-07" db="EMBL/GenBank/DDBJ databases">
        <authorList>
            <person name="Sun Q."/>
        </authorList>
    </citation>
    <scope>NUCLEOTIDE SEQUENCE [LARGE SCALE GENOMIC DNA]</scope>
    <source>
        <strain evidence="2 3">WYCCWR 11317</strain>
    </source>
</reference>